<reference evidence="1" key="1">
    <citation type="submission" date="2025-08" db="UniProtKB">
        <authorList>
            <consortium name="Ensembl"/>
        </authorList>
    </citation>
    <scope>IDENTIFICATION</scope>
</reference>
<protein>
    <submittedName>
        <fullName evidence="1">Uncharacterized protein</fullName>
    </submittedName>
</protein>
<dbReference type="Ensembl" id="ENSCAFT00020026543.1">
    <property type="protein sequence ID" value="ENSCAFP00020022943.1"/>
    <property type="gene ID" value="ENSCAFG00020018121.1"/>
</dbReference>
<name>A0A8C0L0B4_CANLU</name>
<sequence length="61" mass="6765">LSHIDPVVVENELKLNQQFGNAHLNSSGNQHGGSTAYKGCYIPPPLRNREVTKRVFDKDSS</sequence>
<reference evidence="1" key="2">
    <citation type="submission" date="2025-09" db="UniProtKB">
        <authorList>
            <consortium name="Ensembl"/>
        </authorList>
    </citation>
    <scope>IDENTIFICATION</scope>
</reference>
<evidence type="ECO:0000313" key="2">
    <source>
        <dbReference type="Proteomes" id="UP000694391"/>
    </source>
</evidence>
<dbReference type="Proteomes" id="UP000694391">
    <property type="component" value="Unplaced"/>
</dbReference>
<dbReference type="GeneTree" id="ENSGT00900000143309"/>
<evidence type="ECO:0000313" key="1">
    <source>
        <dbReference type="Ensembl" id="ENSCAFP00020022943.1"/>
    </source>
</evidence>
<dbReference type="AlphaFoldDB" id="A0A8C0L0B4"/>
<accession>A0A8C0L0B4</accession>
<proteinExistence type="predicted"/>
<organism evidence="1 2">
    <name type="scientific">Canis lupus dingo</name>
    <name type="common">dingo</name>
    <dbReference type="NCBI Taxonomy" id="286419"/>
    <lineage>
        <taxon>Eukaryota</taxon>
        <taxon>Metazoa</taxon>
        <taxon>Chordata</taxon>
        <taxon>Craniata</taxon>
        <taxon>Vertebrata</taxon>
        <taxon>Euteleostomi</taxon>
        <taxon>Mammalia</taxon>
        <taxon>Eutheria</taxon>
        <taxon>Laurasiatheria</taxon>
        <taxon>Carnivora</taxon>
        <taxon>Caniformia</taxon>
        <taxon>Canidae</taxon>
        <taxon>Canis</taxon>
    </lineage>
</organism>
<keyword evidence="2" id="KW-1185">Reference proteome</keyword>